<accession>A0A1H8SZ17</accession>
<evidence type="ECO:0000313" key="2">
    <source>
        <dbReference type="EMBL" id="SEO83453.1"/>
    </source>
</evidence>
<protein>
    <submittedName>
        <fullName evidence="2">Uncharacterized protein</fullName>
    </submittedName>
</protein>
<evidence type="ECO:0000256" key="1">
    <source>
        <dbReference type="SAM" id="MobiDB-lite"/>
    </source>
</evidence>
<dbReference type="Proteomes" id="UP000198893">
    <property type="component" value="Unassembled WGS sequence"/>
</dbReference>
<keyword evidence="3" id="KW-1185">Reference proteome</keyword>
<gene>
    <name evidence="2" type="ORF">SAMN04490248_11395</name>
</gene>
<feature type="region of interest" description="Disordered" evidence="1">
    <location>
        <begin position="1"/>
        <end position="43"/>
    </location>
</feature>
<dbReference type="EMBL" id="FODS01000013">
    <property type="protein sequence ID" value="SEO83453.1"/>
    <property type="molecule type" value="Genomic_DNA"/>
</dbReference>
<sequence>MGKGNNKRGNKEIKKPKQEKSKTLATANTGAAKPVSIGATKVK</sequence>
<feature type="compositionally biased region" description="Basic and acidic residues" evidence="1">
    <location>
        <begin position="9"/>
        <end position="22"/>
    </location>
</feature>
<dbReference type="AlphaFoldDB" id="A0A1H8SZ17"/>
<organism evidence="2 3">
    <name type="scientific">Salinihabitans flavidus</name>
    <dbReference type="NCBI Taxonomy" id="569882"/>
    <lineage>
        <taxon>Bacteria</taxon>
        <taxon>Pseudomonadati</taxon>
        <taxon>Pseudomonadota</taxon>
        <taxon>Alphaproteobacteria</taxon>
        <taxon>Rhodobacterales</taxon>
        <taxon>Roseobacteraceae</taxon>
        <taxon>Salinihabitans</taxon>
    </lineage>
</organism>
<reference evidence="2 3" key="1">
    <citation type="submission" date="2016-10" db="EMBL/GenBank/DDBJ databases">
        <authorList>
            <person name="de Groot N.N."/>
        </authorList>
    </citation>
    <scope>NUCLEOTIDE SEQUENCE [LARGE SCALE GENOMIC DNA]</scope>
    <source>
        <strain evidence="2 3">DSM 27842</strain>
    </source>
</reference>
<evidence type="ECO:0000313" key="3">
    <source>
        <dbReference type="Proteomes" id="UP000198893"/>
    </source>
</evidence>
<proteinExistence type="predicted"/>
<name>A0A1H8SZ17_9RHOB</name>